<protein>
    <recommendedName>
        <fullName evidence="3">valine--tRNA ligase</fullName>
        <ecNumber evidence="3">6.1.1.9</ecNumber>
    </recommendedName>
    <alternativeName>
        <fullName evidence="10">Valyl-tRNA synthetase</fullName>
    </alternativeName>
</protein>
<keyword evidence="7" id="KW-0067">ATP-binding</keyword>
<evidence type="ECO:0000256" key="5">
    <source>
        <dbReference type="ARBA" id="ARBA00022598"/>
    </source>
</evidence>
<evidence type="ECO:0000256" key="2">
    <source>
        <dbReference type="ARBA" id="ARBA00011245"/>
    </source>
</evidence>
<dbReference type="Gene3D" id="3.90.740.10">
    <property type="entry name" value="Valyl/Leucyl/Isoleucyl-tRNA synthetase, editing domain"/>
    <property type="match status" value="1"/>
</dbReference>
<evidence type="ECO:0000256" key="9">
    <source>
        <dbReference type="ARBA" id="ARBA00023146"/>
    </source>
</evidence>
<accession>A0A382NC97</accession>
<evidence type="ECO:0000259" key="11">
    <source>
        <dbReference type="Pfam" id="PF00133"/>
    </source>
</evidence>
<dbReference type="InterPro" id="IPR002300">
    <property type="entry name" value="aa-tRNA-synth_Ia"/>
</dbReference>
<dbReference type="PANTHER" id="PTHR11946">
    <property type="entry name" value="VALYL-TRNA SYNTHETASES"/>
    <property type="match status" value="1"/>
</dbReference>
<dbReference type="InterPro" id="IPR025709">
    <property type="entry name" value="Leu_tRNA-synth_edit"/>
</dbReference>
<feature type="domain" description="Leucyl-tRNA synthetase editing" evidence="12">
    <location>
        <begin position="245"/>
        <end position="300"/>
    </location>
</feature>
<feature type="domain" description="Aminoacyl-tRNA synthetase class Ia" evidence="11">
    <location>
        <begin position="18"/>
        <end position="195"/>
    </location>
</feature>
<dbReference type="PROSITE" id="PS00178">
    <property type="entry name" value="AA_TRNA_LIGASE_I"/>
    <property type="match status" value="1"/>
</dbReference>
<organism evidence="13">
    <name type="scientific">marine metagenome</name>
    <dbReference type="NCBI Taxonomy" id="408172"/>
    <lineage>
        <taxon>unclassified sequences</taxon>
        <taxon>metagenomes</taxon>
        <taxon>ecological metagenomes</taxon>
    </lineage>
</organism>
<keyword evidence="6" id="KW-0547">Nucleotide-binding</keyword>
<name>A0A382NC97_9ZZZZ</name>
<dbReference type="GO" id="GO:0005524">
    <property type="term" value="F:ATP binding"/>
    <property type="evidence" value="ECO:0007669"/>
    <property type="project" value="UniProtKB-KW"/>
</dbReference>
<dbReference type="InterPro" id="IPR009008">
    <property type="entry name" value="Val/Leu/Ile-tRNA-synth_edit"/>
</dbReference>
<dbReference type="EC" id="6.1.1.9" evidence="3"/>
<evidence type="ECO:0000256" key="10">
    <source>
        <dbReference type="ARBA" id="ARBA00029936"/>
    </source>
</evidence>
<evidence type="ECO:0000256" key="8">
    <source>
        <dbReference type="ARBA" id="ARBA00022917"/>
    </source>
</evidence>
<dbReference type="Pfam" id="PF00133">
    <property type="entry name" value="tRNA-synt_1"/>
    <property type="match status" value="1"/>
</dbReference>
<dbReference type="AlphaFoldDB" id="A0A382NC97"/>
<proteinExistence type="predicted"/>
<evidence type="ECO:0000256" key="7">
    <source>
        <dbReference type="ARBA" id="ARBA00022840"/>
    </source>
</evidence>
<dbReference type="FunFam" id="3.40.50.620:FF:000032">
    <property type="entry name" value="Valine--tRNA ligase"/>
    <property type="match status" value="1"/>
</dbReference>
<dbReference type="Gene3D" id="3.40.50.620">
    <property type="entry name" value="HUPs"/>
    <property type="match status" value="1"/>
</dbReference>
<gene>
    <name evidence="13" type="ORF">METZ01_LOCUS311633</name>
</gene>
<keyword evidence="5" id="KW-0436">Ligase</keyword>
<dbReference type="SUPFAM" id="SSF52374">
    <property type="entry name" value="Nucleotidylyl transferase"/>
    <property type="match status" value="1"/>
</dbReference>
<dbReference type="EMBL" id="UINC01099475">
    <property type="protein sequence ID" value="SVC58779.1"/>
    <property type="molecule type" value="Genomic_DNA"/>
</dbReference>
<evidence type="ECO:0000259" key="12">
    <source>
        <dbReference type="Pfam" id="PF13603"/>
    </source>
</evidence>
<dbReference type="GO" id="GO:0004832">
    <property type="term" value="F:valine-tRNA ligase activity"/>
    <property type="evidence" value="ECO:0007669"/>
    <property type="project" value="UniProtKB-EC"/>
</dbReference>
<keyword evidence="8" id="KW-0648">Protein biosynthesis</keyword>
<dbReference type="Pfam" id="PF13603">
    <property type="entry name" value="tRNA-synt_1_2"/>
    <property type="match status" value="1"/>
</dbReference>
<dbReference type="InterPro" id="IPR014729">
    <property type="entry name" value="Rossmann-like_a/b/a_fold"/>
</dbReference>
<comment type="subunit">
    <text evidence="2">Monomer.</text>
</comment>
<dbReference type="GO" id="GO:0005829">
    <property type="term" value="C:cytosol"/>
    <property type="evidence" value="ECO:0007669"/>
    <property type="project" value="TreeGrafter"/>
</dbReference>
<evidence type="ECO:0000256" key="3">
    <source>
        <dbReference type="ARBA" id="ARBA00013169"/>
    </source>
</evidence>
<feature type="non-terminal residue" evidence="13">
    <location>
        <position position="339"/>
    </location>
</feature>
<dbReference type="PRINTS" id="PR00986">
    <property type="entry name" value="TRNASYNTHVAL"/>
</dbReference>
<sequence>MTTELPTKYDPKHCESTWYARWEEAGHFRARPNPDRKPYCITIPPPNVTGELHMGHAMQHTIHDNVTRRKRMQGYETLCLPGTDHAGIATQMKVEEKLYREEGKTRYEVGREGLIERIWEWREEYGNAIYDQLRKLGCSYDWERSRFTLDDGYVAAVLKAFESFHEHGWIYRGTRMINWCPKCGTVISDLETEERLTQGKLWHIRYPGLDGAPDVTVATTRPETMLGDTGVAVHPSDARWREAVGRQVLLPLMERPIPIVADDYADPEMGSGAVKVTPAHDPNDYEVGARHDLVQIVVIGFDGMMTDHAGAWAGLDRYECRRQVIVALKAAGLLVQIDD</sequence>
<evidence type="ECO:0000256" key="4">
    <source>
        <dbReference type="ARBA" id="ARBA00022490"/>
    </source>
</evidence>
<comment type="subcellular location">
    <subcellularLocation>
        <location evidence="1">Cytoplasm</location>
    </subcellularLocation>
</comment>
<dbReference type="SUPFAM" id="SSF50677">
    <property type="entry name" value="ValRS/IleRS/LeuRS editing domain"/>
    <property type="match status" value="1"/>
</dbReference>
<dbReference type="InterPro" id="IPR002303">
    <property type="entry name" value="Valyl-tRNA_ligase"/>
</dbReference>
<keyword evidence="9" id="KW-0030">Aminoacyl-tRNA synthetase</keyword>
<reference evidence="13" key="1">
    <citation type="submission" date="2018-05" db="EMBL/GenBank/DDBJ databases">
        <authorList>
            <person name="Lanie J.A."/>
            <person name="Ng W.-L."/>
            <person name="Kazmierczak K.M."/>
            <person name="Andrzejewski T.M."/>
            <person name="Davidsen T.M."/>
            <person name="Wayne K.J."/>
            <person name="Tettelin H."/>
            <person name="Glass J.I."/>
            <person name="Rusch D."/>
            <person name="Podicherti R."/>
            <person name="Tsui H.-C.T."/>
            <person name="Winkler M.E."/>
        </authorList>
    </citation>
    <scope>NUCLEOTIDE SEQUENCE</scope>
</reference>
<dbReference type="GO" id="GO:0006438">
    <property type="term" value="P:valyl-tRNA aminoacylation"/>
    <property type="evidence" value="ECO:0007669"/>
    <property type="project" value="InterPro"/>
</dbReference>
<evidence type="ECO:0000256" key="6">
    <source>
        <dbReference type="ARBA" id="ARBA00022741"/>
    </source>
</evidence>
<dbReference type="PANTHER" id="PTHR11946:SF93">
    <property type="entry name" value="VALINE--TRNA LIGASE, CHLOROPLASTIC_MITOCHONDRIAL 2"/>
    <property type="match status" value="1"/>
</dbReference>
<keyword evidence="4" id="KW-0963">Cytoplasm</keyword>
<dbReference type="InterPro" id="IPR001412">
    <property type="entry name" value="aa-tRNA-synth_I_CS"/>
</dbReference>
<evidence type="ECO:0000313" key="13">
    <source>
        <dbReference type="EMBL" id="SVC58779.1"/>
    </source>
</evidence>
<evidence type="ECO:0000256" key="1">
    <source>
        <dbReference type="ARBA" id="ARBA00004496"/>
    </source>
</evidence>
<dbReference type="GO" id="GO:0002161">
    <property type="term" value="F:aminoacyl-tRNA deacylase activity"/>
    <property type="evidence" value="ECO:0007669"/>
    <property type="project" value="InterPro"/>
</dbReference>